<keyword evidence="9" id="KW-0511">Multifunctional enzyme</keyword>
<sequence>MTESSLLTPHDLPARWRHKRIFTFLSMPFARGSAFLKIWERWRDDAARCERLHVIALAPLDALDDPPSEHDASPLAAQLARAWPMRVAGVHRLEFEAGRVTLTLAIGPDVRELLSQLWLRADAFHIDSSDPAATGDARKSYKAVARLAGDDATVSVTTSIDARTETRRALEASGFTCAPDVAHAPLVARFAPRWRVRRHEPPQTCEAKTREAIVIGAGLAGCAITSRLAARGWRVTLIDRHALPARDASGNPAGVFHPIVWRDDSIAARLTRAGFLHALHAWRALEEAHHDLRRTHAGLLQIADTPDDGDALAAAIARFAYPSEYVQPMTQADASRIAGVEVARGGWFFPHGGAISPAAVCAAQLACASDRLTARMNTDVARIAHDDHGWHAFDSGGAEIARAPVMVLASAHDAQRLAGLYGKPTRSVRGQLSILDTHAAALRVPVIGEGYAVPLGARGTLIGATYDIDDPDREIREAGHRENIGRVAGMLPGLELATDAVREGRVAFRCVTSDRMPMIGQLADENAARADARRLSGAWPLDLPRMAGLYGAFAFGSRGLVWATLAAELIASQIEGEPWPIERDLAEAIDPARFLLRALRHGELSPATCG</sequence>
<evidence type="ECO:0000256" key="1">
    <source>
        <dbReference type="ARBA" id="ARBA00022490"/>
    </source>
</evidence>
<evidence type="ECO:0000313" key="13">
    <source>
        <dbReference type="Proteomes" id="UP000054851"/>
    </source>
</evidence>
<evidence type="ECO:0000313" key="12">
    <source>
        <dbReference type="EMBL" id="SAK42406.1"/>
    </source>
</evidence>
<dbReference type="SUPFAM" id="SSF51905">
    <property type="entry name" value="FAD/NAD(P)-binding domain"/>
    <property type="match status" value="1"/>
</dbReference>
<dbReference type="PANTHER" id="PTHR13847">
    <property type="entry name" value="SARCOSINE DEHYDROGENASE-RELATED"/>
    <property type="match status" value="1"/>
</dbReference>
<dbReference type="InterPro" id="IPR036188">
    <property type="entry name" value="FAD/NAD-bd_sf"/>
</dbReference>
<proteinExistence type="predicted"/>
<evidence type="ECO:0000256" key="4">
    <source>
        <dbReference type="ARBA" id="ARBA00022679"/>
    </source>
</evidence>
<dbReference type="InterPro" id="IPR017610">
    <property type="entry name" value="tRNA_S-uridine_synth_MnmC_C"/>
</dbReference>
<name>A0A157ZA39_9BURK</name>
<dbReference type="Gene3D" id="3.30.9.10">
    <property type="entry name" value="D-Amino Acid Oxidase, subunit A, domain 2"/>
    <property type="match status" value="1"/>
</dbReference>
<evidence type="ECO:0000256" key="3">
    <source>
        <dbReference type="ARBA" id="ARBA00022630"/>
    </source>
</evidence>
<dbReference type="GO" id="GO:0032259">
    <property type="term" value="P:methylation"/>
    <property type="evidence" value="ECO:0007669"/>
    <property type="project" value="UniProtKB-KW"/>
</dbReference>
<dbReference type="NCBIfam" id="TIGR03197">
    <property type="entry name" value="MnmC_Cterm"/>
    <property type="match status" value="1"/>
</dbReference>
<evidence type="ECO:0000259" key="11">
    <source>
        <dbReference type="Pfam" id="PF05430"/>
    </source>
</evidence>
<dbReference type="OrthoDB" id="9786494at2"/>
<evidence type="ECO:0000256" key="7">
    <source>
        <dbReference type="ARBA" id="ARBA00022827"/>
    </source>
</evidence>
<dbReference type="SUPFAM" id="SSF54373">
    <property type="entry name" value="FAD-linked reductases, C-terminal domain"/>
    <property type="match status" value="1"/>
</dbReference>
<dbReference type="GO" id="GO:0004808">
    <property type="term" value="F:tRNA (5-methylaminomethyl-2-thiouridylate)(34)-methyltransferase activity"/>
    <property type="evidence" value="ECO:0007669"/>
    <property type="project" value="TreeGrafter"/>
</dbReference>
<keyword evidence="6" id="KW-0819">tRNA processing</keyword>
<organism evidence="12 13">
    <name type="scientific">Caballeronia hypogeia</name>
    <dbReference type="NCBI Taxonomy" id="1777140"/>
    <lineage>
        <taxon>Bacteria</taxon>
        <taxon>Pseudomonadati</taxon>
        <taxon>Pseudomonadota</taxon>
        <taxon>Betaproteobacteria</taxon>
        <taxon>Burkholderiales</taxon>
        <taxon>Burkholderiaceae</taxon>
        <taxon>Caballeronia</taxon>
    </lineage>
</organism>
<keyword evidence="3" id="KW-0285">Flavoprotein</keyword>
<dbReference type="Proteomes" id="UP000054851">
    <property type="component" value="Unassembled WGS sequence"/>
</dbReference>
<feature type="domain" description="MnmC-like methyltransferase" evidence="11">
    <location>
        <begin position="73"/>
        <end position="176"/>
    </location>
</feature>
<evidence type="ECO:0000259" key="10">
    <source>
        <dbReference type="Pfam" id="PF01266"/>
    </source>
</evidence>
<dbReference type="Gene3D" id="3.40.50.150">
    <property type="entry name" value="Vaccinia Virus protein VP39"/>
    <property type="match status" value="1"/>
</dbReference>
<dbReference type="PANTHER" id="PTHR13847:SF283">
    <property type="entry name" value="TRNA 5-METHYLAMINOMETHYL-2-THIOURIDINE BIOSYNTHESIS BIFUNCTIONAL PROTEIN MNMC"/>
    <property type="match status" value="1"/>
</dbReference>
<dbReference type="RefSeq" id="WP_061165821.1">
    <property type="nucleotide sequence ID" value="NZ_FCOA02000001.1"/>
</dbReference>
<keyword evidence="7" id="KW-0274">FAD</keyword>
<dbReference type="InterPro" id="IPR006076">
    <property type="entry name" value="FAD-dep_OxRdtase"/>
</dbReference>
<gene>
    <name evidence="12" type="ORF">AWB79_00575</name>
</gene>
<evidence type="ECO:0000256" key="9">
    <source>
        <dbReference type="ARBA" id="ARBA00023268"/>
    </source>
</evidence>
<dbReference type="Gene3D" id="3.50.50.60">
    <property type="entry name" value="FAD/NAD(P)-binding domain"/>
    <property type="match status" value="1"/>
</dbReference>
<evidence type="ECO:0000256" key="6">
    <source>
        <dbReference type="ARBA" id="ARBA00022694"/>
    </source>
</evidence>
<keyword evidence="5" id="KW-0949">S-adenosyl-L-methionine</keyword>
<keyword evidence="8" id="KW-0560">Oxidoreductase</keyword>
<dbReference type="Pfam" id="PF05430">
    <property type="entry name" value="Methyltransf_30"/>
    <property type="match status" value="1"/>
</dbReference>
<evidence type="ECO:0000256" key="8">
    <source>
        <dbReference type="ARBA" id="ARBA00023002"/>
    </source>
</evidence>
<dbReference type="AlphaFoldDB" id="A0A157ZA39"/>
<accession>A0A157ZA39</accession>
<keyword evidence="1" id="KW-0963">Cytoplasm</keyword>
<feature type="domain" description="FAD dependent oxidoreductase" evidence="10">
    <location>
        <begin position="212"/>
        <end position="572"/>
    </location>
</feature>
<keyword evidence="13" id="KW-1185">Reference proteome</keyword>
<reference evidence="12" key="1">
    <citation type="submission" date="2016-01" db="EMBL/GenBank/DDBJ databases">
        <authorList>
            <person name="Peeters C."/>
        </authorList>
    </citation>
    <scope>NUCLEOTIDE SEQUENCE</scope>
    <source>
        <strain evidence="12">LMG 29322</strain>
    </source>
</reference>
<keyword evidence="2 12" id="KW-0489">Methyltransferase</keyword>
<keyword evidence="4" id="KW-0808">Transferase</keyword>
<evidence type="ECO:0000256" key="2">
    <source>
        <dbReference type="ARBA" id="ARBA00022603"/>
    </source>
</evidence>
<dbReference type="Pfam" id="PF01266">
    <property type="entry name" value="DAO"/>
    <property type="match status" value="1"/>
</dbReference>
<dbReference type="EMBL" id="FCOA02000001">
    <property type="protein sequence ID" value="SAK42406.1"/>
    <property type="molecule type" value="Genomic_DNA"/>
</dbReference>
<dbReference type="NCBIfam" id="NF002483">
    <property type="entry name" value="PRK01747.1-4"/>
    <property type="match status" value="1"/>
</dbReference>
<dbReference type="GO" id="GO:0016645">
    <property type="term" value="F:oxidoreductase activity, acting on the CH-NH group of donors"/>
    <property type="evidence" value="ECO:0007669"/>
    <property type="project" value="InterPro"/>
</dbReference>
<evidence type="ECO:0000256" key="5">
    <source>
        <dbReference type="ARBA" id="ARBA00022691"/>
    </source>
</evidence>
<comment type="caution">
    <text evidence="12">The sequence shown here is derived from an EMBL/GenBank/DDBJ whole genome shotgun (WGS) entry which is preliminary data.</text>
</comment>
<dbReference type="InterPro" id="IPR008471">
    <property type="entry name" value="MnmC-like_methylTransf"/>
</dbReference>
<dbReference type="GO" id="GO:0005737">
    <property type="term" value="C:cytoplasm"/>
    <property type="evidence" value="ECO:0007669"/>
    <property type="project" value="TreeGrafter"/>
</dbReference>
<dbReference type="STRING" id="1777140.AWB79_00575"/>
<dbReference type="GO" id="GO:0002098">
    <property type="term" value="P:tRNA wobble uridine modification"/>
    <property type="evidence" value="ECO:0007669"/>
    <property type="project" value="TreeGrafter"/>
</dbReference>
<dbReference type="InterPro" id="IPR029063">
    <property type="entry name" value="SAM-dependent_MTases_sf"/>
</dbReference>
<protein>
    <submittedName>
        <fullName evidence="12">5-methylaminomethyl-2-thiouridine methyltransferase</fullName>
    </submittedName>
</protein>